<accession>A0A8X7CHM6</accession>
<keyword evidence="2" id="KW-1185">Reference proteome</keyword>
<sequence>MKRQIAAAAATGRRKMRCGQGDLTVWCFCYWTKNPKRPSVKAGQERRTPRKLGWLECLIFFSNGIETGLTSMTVLRTQRLYHGKATGERIVTRRGNAASNRYSITRSYLEDIPRGKPTL</sequence>
<dbReference type="EMBL" id="BMAV01017523">
    <property type="protein sequence ID" value="GFY69258.1"/>
    <property type="molecule type" value="Genomic_DNA"/>
</dbReference>
<gene>
    <name evidence="1" type="ORF">TNIN_377571</name>
</gene>
<reference evidence="1" key="1">
    <citation type="submission" date="2020-08" db="EMBL/GenBank/DDBJ databases">
        <title>Multicomponent nature underlies the extraordinary mechanical properties of spider dragline silk.</title>
        <authorList>
            <person name="Kono N."/>
            <person name="Nakamura H."/>
            <person name="Mori M."/>
            <person name="Yoshida Y."/>
            <person name="Ohtoshi R."/>
            <person name="Malay A.D."/>
            <person name="Moran D.A.P."/>
            <person name="Tomita M."/>
            <person name="Numata K."/>
            <person name="Arakawa K."/>
        </authorList>
    </citation>
    <scope>NUCLEOTIDE SEQUENCE</scope>
</reference>
<dbReference type="Proteomes" id="UP000886998">
    <property type="component" value="Unassembled WGS sequence"/>
</dbReference>
<evidence type="ECO:0000313" key="1">
    <source>
        <dbReference type="EMBL" id="GFY69258.1"/>
    </source>
</evidence>
<organism evidence="1 2">
    <name type="scientific">Trichonephila inaurata madagascariensis</name>
    <dbReference type="NCBI Taxonomy" id="2747483"/>
    <lineage>
        <taxon>Eukaryota</taxon>
        <taxon>Metazoa</taxon>
        <taxon>Ecdysozoa</taxon>
        <taxon>Arthropoda</taxon>
        <taxon>Chelicerata</taxon>
        <taxon>Arachnida</taxon>
        <taxon>Araneae</taxon>
        <taxon>Araneomorphae</taxon>
        <taxon>Entelegynae</taxon>
        <taxon>Araneoidea</taxon>
        <taxon>Nephilidae</taxon>
        <taxon>Trichonephila</taxon>
        <taxon>Trichonephila inaurata</taxon>
    </lineage>
</organism>
<evidence type="ECO:0000313" key="2">
    <source>
        <dbReference type="Proteomes" id="UP000886998"/>
    </source>
</evidence>
<protein>
    <submittedName>
        <fullName evidence="1">Uncharacterized protein</fullName>
    </submittedName>
</protein>
<name>A0A8X7CHM6_9ARAC</name>
<dbReference type="AlphaFoldDB" id="A0A8X7CHM6"/>
<comment type="caution">
    <text evidence="1">The sequence shown here is derived from an EMBL/GenBank/DDBJ whole genome shotgun (WGS) entry which is preliminary data.</text>
</comment>
<proteinExistence type="predicted"/>